<dbReference type="AlphaFoldDB" id="A0A1N7LQK7"/>
<dbReference type="GO" id="GO:0003677">
    <property type="term" value="F:DNA binding"/>
    <property type="evidence" value="ECO:0007669"/>
    <property type="project" value="UniProtKB-KW"/>
</dbReference>
<dbReference type="Pfam" id="PF13443">
    <property type="entry name" value="HTH_26"/>
    <property type="match status" value="1"/>
</dbReference>
<dbReference type="Proteomes" id="UP000185839">
    <property type="component" value="Unassembled WGS sequence"/>
</dbReference>
<sequence>MFILQIRECFLQRGIKPKVTLLMRLGIPERSAYHFLNGTAKSIKTDHLYKLCFYLNCTPKELLRVDLPEDDATLQNHPLKDWTKRPTAFPLQEFRDLTPTQLEAAQVAIRKIIEGE</sequence>
<accession>A0A1N7LQK7</accession>
<dbReference type="InterPro" id="IPR001387">
    <property type="entry name" value="Cro/C1-type_HTH"/>
</dbReference>
<proteinExistence type="predicted"/>
<organism evidence="2 3">
    <name type="scientific">Kaistella chaponensis</name>
    <dbReference type="NCBI Taxonomy" id="713588"/>
    <lineage>
        <taxon>Bacteria</taxon>
        <taxon>Pseudomonadati</taxon>
        <taxon>Bacteroidota</taxon>
        <taxon>Flavobacteriia</taxon>
        <taxon>Flavobacteriales</taxon>
        <taxon>Weeksellaceae</taxon>
        <taxon>Chryseobacterium group</taxon>
        <taxon>Kaistella</taxon>
    </lineage>
</organism>
<dbReference type="EMBL" id="FTOI01000006">
    <property type="protein sequence ID" value="SIS76135.1"/>
    <property type="molecule type" value="Genomic_DNA"/>
</dbReference>
<dbReference type="RefSeq" id="WP_076386873.1">
    <property type="nucleotide sequence ID" value="NZ_FTOI01000006.1"/>
</dbReference>
<evidence type="ECO:0000313" key="3">
    <source>
        <dbReference type="Proteomes" id="UP000185839"/>
    </source>
</evidence>
<gene>
    <name evidence="2" type="ORF">SAMN05421789_1063</name>
</gene>
<feature type="domain" description="HTH cro/C1-type" evidence="1">
    <location>
        <begin position="12"/>
        <end position="64"/>
    </location>
</feature>
<keyword evidence="2" id="KW-0238">DNA-binding</keyword>
<reference evidence="3" key="1">
    <citation type="submission" date="2017-01" db="EMBL/GenBank/DDBJ databases">
        <authorList>
            <person name="Varghese N."/>
            <person name="Submissions S."/>
        </authorList>
    </citation>
    <scope>NUCLEOTIDE SEQUENCE [LARGE SCALE GENOMIC DNA]</scope>
    <source>
        <strain evidence="3">DSM 23145</strain>
    </source>
</reference>
<keyword evidence="3" id="KW-1185">Reference proteome</keyword>
<evidence type="ECO:0000259" key="1">
    <source>
        <dbReference type="Pfam" id="PF13443"/>
    </source>
</evidence>
<name>A0A1N7LQK7_9FLAO</name>
<protein>
    <submittedName>
        <fullName evidence="2">DNA-binding transcriptional regulator, XRE family</fullName>
    </submittedName>
</protein>
<dbReference type="OrthoDB" id="9805309at2"/>
<evidence type="ECO:0000313" key="2">
    <source>
        <dbReference type="EMBL" id="SIS76135.1"/>
    </source>
</evidence>